<accession>A0AAN8WU00</accession>
<evidence type="ECO:0000313" key="3">
    <source>
        <dbReference type="Proteomes" id="UP001381693"/>
    </source>
</evidence>
<name>A0AAN8WU00_HALRR</name>
<organism evidence="2 3">
    <name type="scientific">Halocaridina rubra</name>
    <name type="common">Hawaiian red shrimp</name>
    <dbReference type="NCBI Taxonomy" id="373956"/>
    <lineage>
        <taxon>Eukaryota</taxon>
        <taxon>Metazoa</taxon>
        <taxon>Ecdysozoa</taxon>
        <taxon>Arthropoda</taxon>
        <taxon>Crustacea</taxon>
        <taxon>Multicrustacea</taxon>
        <taxon>Malacostraca</taxon>
        <taxon>Eumalacostraca</taxon>
        <taxon>Eucarida</taxon>
        <taxon>Decapoda</taxon>
        <taxon>Pleocyemata</taxon>
        <taxon>Caridea</taxon>
        <taxon>Atyoidea</taxon>
        <taxon>Atyidae</taxon>
        <taxon>Halocaridina</taxon>
    </lineage>
</organism>
<dbReference type="Proteomes" id="UP001381693">
    <property type="component" value="Unassembled WGS sequence"/>
</dbReference>
<gene>
    <name evidence="2" type="ORF">SK128_024683</name>
</gene>
<dbReference type="InterPro" id="IPR027417">
    <property type="entry name" value="P-loop_NTPase"/>
</dbReference>
<evidence type="ECO:0000313" key="2">
    <source>
        <dbReference type="EMBL" id="KAK7068403.1"/>
    </source>
</evidence>
<evidence type="ECO:0008006" key="4">
    <source>
        <dbReference type="Google" id="ProtNLM"/>
    </source>
</evidence>
<keyword evidence="3" id="KW-1185">Reference proteome</keyword>
<dbReference type="SUPFAM" id="SSF52540">
    <property type="entry name" value="P-loop containing nucleoside triphosphate hydrolases"/>
    <property type="match status" value="1"/>
</dbReference>
<dbReference type="AlphaFoldDB" id="A0AAN8WU00"/>
<dbReference type="PANTHER" id="PTHR45964:SF9">
    <property type="entry name" value="SULFOTRANSFERASE"/>
    <property type="match status" value="1"/>
</dbReference>
<dbReference type="PANTHER" id="PTHR45964">
    <property type="entry name" value="WSCD FAMILY MEMBER CG9164"/>
    <property type="match status" value="1"/>
</dbReference>
<dbReference type="Gene3D" id="3.40.50.300">
    <property type="entry name" value="P-loop containing nucleotide triphosphate hydrolases"/>
    <property type="match status" value="1"/>
</dbReference>
<dbReference type="EMBL" id="JAXCGZ010017262">
    <property type="protein sequence ID" value="KAK7068403.1"/>
    <property type="molecule type" value="Genomic_DNA"/>
</dbReference>
<reference evidence="2 3" key="1">
    <citation type="submission" date="2023-11" db="EMBL/GenBank/DDBJ databases">
        <title>Halocaridina rubra genome assembly.</title>
        <authorList>
            <person name="Smith C."/>
        </authorList>
    </citation>
    <scope>NUCLEOTIDE SEQUENCE [LARGE SCALE GENOMIC DNA]</scope>
    <source>
        <strain evidence="2">EP-1</strain>
        <tissue evidence="2">Whole</tissue>
    </source>
</reference>
<evidence type="ECO:0000256" key="1">
    <source>
        <dbReference type="ARBA" id="ARBA00010236"/>
    </source>
</evidence>
<dbReference type="InterPro" id="IPR051589">
    <property type="entry name" value="Sialate-O-sulfotransferase"/>
</dbReference>
<sequence length="189" mass="21882">MTILQKSHGYTTGDAMKLSHKQRLTRNHMSELNHQGVIVIRNPFKALISHRHLDIGGHTGYAPKSHFLGKGECTKNLHITYYENVKRDPVGEMEKILKYLNLRVDEERLACVGQHTDGLFKRKPSKNVPLDFNPFTQELKDLVYEAIDSVNEILKEKGKDGLPLSLYEFYDMLEARTTRYMRKRRKGPS</sequence>
<proteinExistence type="inferred from homology"/>
<protein>
    <recommendedName>
        <fullName evidence="4">Sulfotransferase</fullName>
    </recommendedName>
</protein>
<comment type="caution">
    <text evidence="2">The sequence shown here is derived from an EMBL/GenBank/DDBJ whole genome shotgun (WGS) entry which is preliminary data.</text>
</comment>
<comment type="similarity">
    <text evidence="1">Belongs to the WSCD family.</text>
</comment>